<dbReference type="InterPro" id="IPR002733">
    <property type="entry name" value="AMMECR1_domain"/>
</dbReference>
<feature type="domain" description="AMMECR1" evidence="1">
    <location>
        <begin position="11"/>
        <end position="190"/>
    </location>
</feature>
<dbReference type="AlphaFoldDB" id="A0AAU9BSA0"/>
<keyword evidence="3" id="KW-1185">Reference proteome</keyword>
<dbReference type="InterPro" id="IPR023473">
    <property type="entry name" value="AMMECR1"/>
</dbReference>
<reference evidence="3" key="1">
    <citation type="journal article" date="2024" name="Int. J. Syst. Evol. Microbiol.">
        <title>Methylomarinovum tepidoasis sp. nov., a moderately thermophilic methanotroph of the family Methylothermaceae isolated from a deep-sea hydrothermal field.</title>
        <authorList>
            <person name="Hirayama H."/>
            <person name="Takaki Y."/>
            <person name="Abe M."/>
            <person name="Miyazaki M."/>
            <person name="Uematsu K."/>
            <person name="Matsui Y."/>
            <person name="Takai K."/>
        </authorList>
    </citation>
    <scope>NUCLEOTIDE SEQUENCE [LARGE SCALE GENOMIC DNA]</scope>
    <source>
        <strain evidence="3">IT-9</strain>
    </source>
</reference>
<evidence type="ECO:0000313" key="2">
    <source>
        <dbReference type="EMBL" id="BCX81723.1"/>
    </source>
</evidence>
<dbReference type="NCBIfam" id="TIGR04335">
    <property type="entry name" value="AmmeMemoSam_A"/>
    <property type="match status" value="1"/>
</dbReference>
<accession>A0AAU9BSA0</accession>
<dbReference type="InterPro" id="IPR036071">
    <property type="entry name" value="AMMECR1_dom_sf"/>
</dbReference>
<dbReference type="RefSeq" id="WP_317706635.1">
    <property type="nucleotide sequence ID" value="NZ_AP024714.1"/>
</dbReference>
<organism evidence="2 3">
    <name type="scientific">Methylomarinovum caldicuralii</name>
    <dbReference type="NCBI Taxonomy" id="438856"/>
    <lineage>
        <taxon>Bacteria</taxon>
        <taxon>Pseudomonadati</taxon>
        <taxon>Pseudomonadota</taxon>
        <taxon>Gammaproteobacteria</taxon>
        <taxon>Methylococcales</taxon>
        <taxon>Methylothermaceae</taxon>
        <taxon>Methylomarinovum</taxon>
    </lineage>
</organism>
<dbReference type="KEGG" id="mcau:MIT9_P1301"/>
<evidence type="ECO:0000313" key="3">
    <source>
        <dbReference type="Proteomes" id="UP001321825"/>
    </source>
</evidence>
<dbReference type="PANTHER" id="PTHR13016">
    <property type="entry name" value="AMMECR1 HOMOLOG"/>
    <property type="match status" value="1"/>
</dbReference>
<protein>
    <recommendedName>
        <fullName evidence="1">AMMECR1 domain-containing protein</fullName>
    </recommendedName>
</protein>
<dbReference type="Gene3D" id="3.30.700.20">
    <property type="entry name" value="Hypothetical protein ph0010, domain 1"/>
    <property type="match status" value="1"/>
</dbReference>
<dbReference type="EMBL" id="AP024714">
    <property type="protein sequence ID" value="BCX81723.1"/>
    <property type="molecule type" value="Genomic_DNA"/>
</dbReference>
<sequence length="190" mass="21504">MPSSDLKLTPQERRLLLELAREAIRYGARHGRPPAVNLEALPAALQVPRAAFVTLEENGQLRGCIGSLEARRPLAEDVVHNAFAAAFGDPRFPPVREAEVDRLDIHISILSPLEEMTFTSEEDLLRQIRPGIDGLVLEDGPYRGTFLPTVWKQLPDKRDFLRHLKLKAGLPPDYWSDTLKVYRYTTEVIE</sequence>
<dbReference type="SUPFAM" id="SSF143447">
    <property type="entry name" value="AMMECR1-like"/>
    <property type="match status" value="1"/>
</dbReference>
<evidence type="ECO:0000259" key="1">
    <source>
        <dbReference type="PROSITE" id="PS51112"/>
    </source>
</evidence>
<dbReference type="InterPro" id="IPR027623">
    <property type="entry name" value="AmmeMemoSam_A"/>
</dbReference>
<dbReference type="InterPro" id="IPR027485">
    <property type="entry name" value="AMMECR1_N"/>
</dbReference>
<dbReference type="Gene3D" id="3.30.1490.150">
    <property type="entry name" value="Hypothetical protein ph0010, domain 2"/>
    <property type="match status" value="1"/>
</dbReference>
<proteinExistence type="predicted"/>
<dbReference type="PANTHER" id="PTHR13016:SF0">
    <property type="entry name" value="AMME SYNDROME CANDIDATE GENE 1 PROTEIN"/>
    <property type="match status" value="1"/>
</dbReference>
<gene>
    <name evidence="2" type="ORF">MIT9_P1301</name>
</gene>
<dbReference type="Proteomes" id="UP001321825">
    <property type="component" value="Chromosome"/>
</dbReference>
<name>A0AAU9BSA0_9GAMM</name>
<dbReference type="PROSITE" id="PS51112">
    <property type="entry name" value="AMMECR1"/>
    <property type="match status" value="1"/>
</dbReference>
<dbReference type="NCBIfam" id="TIGR00296">
    <property type="entry name" value="TIGR00296 family protein"/>
    <property type="match status" value="1"/>
</dbReference>
<dbReference type="Pfam" id="PF01871">
    <property type="entry name" value="AMMECR1"/>
    <property type="match status" value="1"/>
</dbReference>